<keyword evidence="2" id="KW-0560">Oxidoreductase</keyword>
<dbReference type="SUPFAM" id="SSF56003">
    <property type="entry name" value="Molybdenum cofactor-binding domain"/>
    <property type="match status" value="1"/>
</dbReference>
<evidence type="ECO:0000256" key="2">
    <source>
        <dbReference type="ARBA" id="ARBA00023002"/>
    </source>
</evidence>
<dbReference type="PANTHER" id="PTHR11908:SF132">
    <property type="entry name" value="ALDEHYDE OXIDASE 1-RELATED"/>
    <property type="match status" value="1"/>
</dbReference>
<name>A0ABV9RN55_9PSEU</name>
<dbReference type="PANTHER" id="PTHR11908">
    <property type="entry name" value="XANTHINE DEHYDROGENASE"/>
    <property type="match status" value="1"/>
</dbReference>
<proteinExistence type="predicted"/>
<protein>
    <submittedName>
        <fullName evidence="4">Xanthine dehydrogenase family protein molybdopterin-binding subunit</fullName>
    </submittedName>
</protein>
<dbReference type="InterPro" id="IPR037165">
    <property type="entry name" value="AldOxase/xan_DH_Mopterin-bd_sf"/>
</dbReference>
<dbReference type="InterPro" id="IPR008274">
    <property type="entry name" value="AldOxase/xan_DH_MoCoBD1"/>
</dbReference>
<organism evidence="4 5">
    <name type="scientific">Actinomycetospora chibensis</name>
    <dbReference type="NCBI Taxonomy" id="663606"/>
    <lineage>
        <taxon>Bacteria</taxon>
        <taxon>Bacillati</taxon>
        <taxon>Actinomycetota</taxon>
        <taxon>Actinomycetes</taxon>
        <taxon>Pseudonocardiales</taxon>
        <taxon>Pseudonocardiaceae</taxon>
        <taxon>Actinomycetospora</taxon>
    </lineage>
</organism>
<evidence type="ECO:0000256" key="1">
    <source>
        <dbReference type="ARBA" id="ARBA00022505"/>
    </source>
</evidence>
<dbReference type="Proteomes" id="UP001595909">
    <property type="component" value="Unassembled WGS sequence"/>
</dbReference>
<dbReference type="SUPFAM" id="SSF54665">
    <property type="entry name" value="CO dehydrogenase molybdoprotein N-domain-like"/>
    <property type="match status" value="1"/>
</dbReference>
<keyword evidence="5" id="KW-1185">Reference proteome</keyword>
<dbReference type="Gene3D" id="3.90.1170.50">
    <property type="entry name" value="Aldehyde oxidase/xanthine dehydrogenase, a/b hammerhead"/>
    <property type="match status" value="1"/>
</dbReference>
<evidence type="ECO:0000313" key="5">
    <source>
        <dbReference type="Proteomes" id="UP001595909"/>
    </source>
</evidence>
<dbReference type="Gene3D" id="3.30.365.10">
    <property type="entry name" value="Aldehyde oxidase/xanthine dehydrogenase, molybdopterin binding domain"/>
    <property type="match status" value="4"/>
</dbReference>
<dbReference type="EMBL" id="JBHSIM010000050">
    <property type="protein sequence ID" value="MFC4835638.1"/>
    <property type="molecule type" value="Genomic_DNA"/>
</dbReference>
<dbReference type="InterPro" id="IPR016208">
    <property type="entry name" value="Ald_Oxase/xanthine_DH-like"/>
</dbReference>
<evidence type="ECO:0000313" key="4">
    <source>
        <dbReference type="EMBL" id="MFC4835638.1"/>
    </source>
</evidence>
<dbReference type="InterPro" id="IPR046867">
    <property type="entry name" value="AldOxase/xan_DH_MoCoBD2"/>
</dbReference>
<dbReference type="Pfam" id="PF20256">
    <property type="entry name" value="MoCoBD_2"/>
    <property type="match status" value="1"/>
</dbReference>
<keyword evidence="1" id="KW-0500">Molybdenum</keyword>
<gene>
    <name evidence="4" type="ORF">ACFPEL_24735</name>
</gene>
<evidence type="ECO:0000259" key="3">
    <source>
        <dbReference type="SMART" id="SM01008"/>
    </source>
</evidence>
<sequence length="799" mass="83679">MTWTPARDEDAALVSGAGRFVDDLDPLPGTLVAAIVRSPHPHARIRGVDLARARAHPGVAAVIGPEEIGAAVRPFPLSTSTPMPYLPSAVDTARYVGEPVAVVVAGDRYVAEDAAELVEVDYEPLDVVVDTRAALEPGAVLLHPEAGTNVATDRTFSFGPIDDAFARADHVVHGEYTFPRYSSVPMECYGVVAQWRDESEGPAVECWANFHGPFTMVPVAAGSLGVPVSRFRLHVPADIGGSFGIKSGIYPYVVLMALASKHAGRPVRWTEDRTEHLLASSSGAGRAMAFSAAVSRDGAVEALRVDLVDDVGAYLRPPEPSTLYRCFGNITGAYDVPAVAIRARAAVTNRAPTGLNRGFGGQQLYFGLERLMDAVAARTGLDVAEVRRRNLVRAFPHRTPTGGLYDSGDYPAALDLLLAEGGYDELRTRQESARTEGAYYGVGLALVVDPSGTNIGYVGLATPASERKPGRDKSGSTEIVRASVDLQGVVTVLLGSVPQGQGHATVARRVAARRLGLPVEQVRAVVDMDTASTPWTVTSGSYSSRFAPLVTSAVVAAVDRLAETVRAGASVLLGVDPAGLELADGSVRDPSSGASCLFRHAAGVVHWDPGSLPEGAPARLATEGEFVPPEAVAATAEDTINSSLCYGFVAEMVGVRIDPDTLLVTLDRVATVHDAGTVLDPVLIEGQVLGALVHGLGGAAYEEFRYSPAGQPTSATFLDYLCPTSAETAFELVSDHVSSPSPLTPLGAKGCGEGSSMSLPVAYANAVADALAPAGVTIDSLPLHGEVVHQLLRGDVSWR</sequence>
<reference evidence="5" key="1">
    <citation type="journal article" date="2019" name="Int. J. Syst. Evol. Microbiol.">
        <title>The Global Catalogue of Microorganisms (GCM) 10K type strain sequencing project: providing services to taxonomists for standard genome sequencing and annotation.</title>
        <authorList>
            <consortium name="The Broad Institute Genomics Platform"/>
            <consortium name="The Broad Institute Genome Sequencing Center for Infectious Disease"/>
            <person name="Wu L."/>
            <person name="Ma J."/>
        </authorList>
    </citation>
    <scope>NUCLEOTIDE SEQUENCE [LARGE SCALE GENOMIC DNA]</scope>
    <source>
        <strain evidence="5">CCUG 50347</strain>
    </source>
</reference>
<comment type="caution">
    <text evidence="4">The sequence shown here is derived from an EMBL/GenBank/DDBJ whole genome shotgun (WGS) entry which is preliminary data.</text>
</comment>
<dbReference type="Pfam" id="PF02738">
    <property type="entry name" value="MoCoBD_1"/>
    <property type="match status" value="1"/>
</dbReference>
<dbReference type="Pfam" id="PF01315">
    <property type="entry name" value="Ald_Xan_dh_C"/>
    <property type="match status" value="1"/>
</dbReference>
<feature type="domain" description="Aldehyde oxidase/xanthine dehydrogenase a/b hammerhead" evidence="3">
    <location>
        <begin position="15"/>
        <end position="126"/>
    </location>
</feature>
<accession>A0ABV9RN55</accession>
<dbReference type="InterPro" id="IPR000674">
    <property type="entry name" value="Ald_Oxase/Xan_DH_a/b"/>
</dbReference>
<dbReference type="InterPro" id="IPR036856">
    <property type="entry name" value="Ald_Oxase/Xan_DH_a/b_sf"/>
</dbReference>
<dbReference type="SMART" id="SM01008">
    <property type="entry name" value="Ald_Xan_dh_C"/>
    <property type="match status" value="1"/>
</dbReference>
<dbReference type="RefSeq" id="WP_274189474.1">
    <property type="nucleotide sequence ID" value="NZ_BAABHN010000050.1"/>
</dbReference>